<evidence type="ECO:0000313" key="4">
    <source>
        <dbReference type="EMBL" id="AGS49332.1"/>
    </source>
</evidence>
<evidence type="ECO:0000256" key="3">
    <source>
        <dbReference type="ARBA" id="ARBA00022691"/>
    </source>
</evidence>
<dbReference type="InterPro" id="IPR029063">
    <property type="entry name" value="SAM-dependent_MTases_sf"/>
</dbReference>
<dbReference type="SUPFAM" id="SSF53335">
    <property type="entry name" value="S-adenosyl-L-methionine-dependent methyltransferases"/>
    <property type="match status" value="1"/>
</dbReference>
<sequence length="197" mass="21698">MDDVERDLAATTRQVYPEYSGMQVTPLQAALLSMLARTLQPRFAVEVGTFTGYSAMAIAKGLPRRGRLLCCEASSAAIAVARPFWQRAGVADRITVKLGRALDTLRELPRRRMIDLAFVDADKNEYVQYWTEIVPRTRAGGLIVVDNVFGFGGVVDDDLSNTSGSALREFNEHVLADGRVERVVLPIGDGLTIARRK</sequence>
<dbReference type="Gene3D" id="3.40.50.150">
    <property type="entry name" value="Vaccinia Virus protein VP39"/>
    <property type="match status" value="1"/>
</dbReference>
<protein>
    <submittedName>
        <fullName evidence="4">Caffeoyl-CoA O-methyltransferase</fullName>
    </submittedName>
</protein>
<dbReference type="AlphaFoldDB" id="S5UBR2"/>
<dbReference type="PROSITE" id="PS51682">
    <property type="entry name" value="SAM_OMT_I"/>
    <property type="match status" value="1"/>
</dbReference>
<dbReference type="EMBL" id="KF264539">
    <property type="protein sequence ID" value="AGS49332.1"/>
    <property type="molecule type" value="Genomic_DNA"/>
</dbReference>
<keyword evidence="2 4" id="KW-0808">Transferase</keyword>
<keyword evidence="3" id="KW-0949">S-adenosyl-L-methionine</keyword>
<proteinExistence type="predicted"/>
<keyword evidence="1 4" id="KW-0489">Methyltransferase</keyword>
<reference evidence="4" key="1">
    <citation type="journal article" date="2013" name="Proc. Natl. Acad. Sci. U.S.A.">
        <title>Mapping gene clusters within arrayed metagenomic libraries to expand the structural diversity of biomedically relevant natural products.</title>
        <authorList>
            <person name="Owen J.G."/>
            <person name="Reddy B.V."/>
            <person name="Ternei M.A."/>
            <person name="Charlop-Powers Z."/>
            <person name="Calle P.Y."/>
            <person name="Kim J.H."/>
            <person name="Brady S.F."/>
        </authorList>
    </citation>
    <scope>NUCLEOTIDE SEQUENCE</scope>
</reference>
<dbReference type="GO" id="GO:0032259">
    <property type="term" value="P:methylation"/>
    <property type="evidence" value="ECO:0007669"/>
    <property type="project" value="UniProtKB-KW"/>
</dbReference>
<dbReference type="GO" id="GO:0008171">
    <property type="term" value="F:O-methyltransferase activity"/>
    <property type="evidence" value="ECO:0007669"/>
    <property type="project" value="InterPro"/>
</dbReference>
<accession>S5UBR2</accession>
<dbReference type="InterPro" id="IPR002935">
    <property type="entry name" value="SAM_O-MeTrfase"/>
</dbReference>
<dbReference type="GO" id="GO:0008757">
    <property type="term" value="F:S-adenosylmethionine-dependent methyltransferase activity"/>
    <property type="evidence" value="ECO:0007669"/>
    <property type="project" value="TreeGrafter"/>
</dbReference>
<organism evidence="4">
    <name type="scientific">uncultured bacterium esnapd2</name>
    <dbReference type="NCBI Taxonomy" id="1366601"/>
    <lineage>
        <taxon>Bacteria</taxon>
        <taxon>environmental samples</taxon>
    </lineage>
</organism>
<dbReference type="PANTHER" id="PTHR10509:SF14">
    <property type="entry name" value="CAFFEOYL-COA O-METHYLTRANSFERASE 3-RELATED"/>
    <property type="match status" value="1"/>
</dbReference>
<name>S5UBR2_9BACT</name>
<dbReference type="PANTHER" id="PTHR10509">
    <property type="entry name" value="O-METHYLTRANSFERASE-RELATED"/>
    <property type="match status" value="1"/>
</dbReference>
<dbReference type="Pfam" id="PF01596">
    <property type="entry name" value="Methyltransf_3"/>
    <property type="match status" value="1"/>
</dbReference>
<evidence type="ECO:0000256" key="1">
    <source>
        <dbReference type="ARBA" id="ARBA00022603"/>
    </source>
</evidence>
<dbReference type="InterPro" id="IPR050362">
    <property type="entry name" value="Cation-dep_OMT"/>
</dbReference>
<evidence type="ECO:0000256" key="2">
    <source>
        <dbReference type="ARBA" id="ARBA00022679"/>
    </source>
</evidence>